<dbReference type="PROSITE" id="PS00136">
    <property type="entry name" value="SUBTILASE_ASP"/>
    <property type="match status" value="1"/>
</dbReference>
<dbReference type="AlphaFoldDB" id="A0A150WCL0"/>
<dbReference type="PANTHER" id="PTHR43399:SF4">
    <property type="entry name" value="CELL WALL-ASSOCIATED PROTEASE"/>
    <property type="match status" value="1"/>
</dbReference>
<dbReference type="PANTHER" id="PTHR43399">
    <property type="entry name" value="SUBTILISIN-RELATED"/>
    <property type="match status" value="1"/>
</dbReference>
<dbReference type="GO" id="GO:0004252">
    <property type="term" value="F:serine-type endopeptidase activity"/>
    <property type="evidence" value="ECO:0007669"/>
    <property type="project" value="UniProtKB-UniRule"/>
</dbReference>
<dbReference type="PROSITE" id="PS00137">
    <property type="entry name" value="SUBTILASE_HIS"/>
    <property type="match status" value="1"/>
</dbReference>
<dbReference type="Pfam" id="PF22148">
    <property type="entry name" value="Fervidolysin_NPro-like"/>
    <property type="match status" value="1"/>
</dbReference>
<evidence type="ECO:0000313" key="12">
    <source>
        <dbReference type="Proteomes" id="UP000075391"/>
    </source>
</evidence>
<dbReference type="InterPro" id="IPR023827">
    <property type="entry name" value="Peptidase_S8_Asp-AS"/>
</dbReference>
<dbReference type="SUPFAM" id="SSF49854">
    <property type="entry name" value="Spermadhesin, CUB domain"/>
    <property type="match status" value="1"/>
</dbReference>
<protein>
    <submittedName>
        <fullName evidence="11">Subtilase</fullName>
    </submittedName>
</protein>
<evidence type="ECO:0000256" key="7">
    <source>
        <dbReference type="PROSITE-ProRule" id="PRU01240"/>
    </source>
</evidence>
<dbReference type="InterPro" id="IPR034204">
    <property type="entry name" value="PfSUB1-like_cat_dom"/>
</dbReference>
<accession>A0A150WCL0</accession>
<dbReference type="Proteomes" id="UP000075391">
    <property type="component" value="Unassembled WGS sequence"/>
</dbReference>
<organism evidence="11 12">
    <name type="scientific">Bdellovibrio bacteriovorus</name>
    <dbReference type="NCBI Taxonomy" id="959"/>
    <lineage>
        <taxon>Bacteria</taxon>
        <taxon>Pseudomonadati</taxon>
        <taxon>Bdellovibrionota</taxon>
        <taxon>Bdellovibrionia</taxon>
        <taxon>Bdellovibrionales</taxon>
        <taxon>Pseudobdellovibrionaceae</taxon>
        <taxon>Bdellovibrio</taxon>
    </lineage>
</organism>
<evidence type="ECO:0000256" key="2">
    <source>
        <dbReference type="ARBA" id="ARBA00022670"/>
    </source>
</evidence>
<evidence type="ECO:0000256" key="9">
    <source>
        <dbReference type="SAM" id="SignalP"/>
    </source>
</evidence>
<dbReference type="PRINTS" id="PR00723">
    <property type="entry name" value="SUBTILISIN"/>
</dbReference>
<dbReference type="CDD" id="cd07473">
    <property type="entry name" value="Peptidases_S8_Subtilisin_like"/>
    <property type="match status" value="1"/>
</dbReference>
<evidence type="ECO:0000256" key="1">
    <source>
        <dbReference type="ARBA" id="ARBA00011073"/>
    </source>
</evidence>
<keyword evidence="4 7" id="KW-0720">Serine protease</keyword>
<proteinExistence type="inferred from homology"/>
<dbReference type="Pfam" id="PF00431">
    <property type="entry name" value="CUB"/>
    <property type="match status" value="1"/>
</dbReference>
<dbReference type="InterPro" id="IPR015500">
    <property type="entry name" value="Peptidase_S8_subtilisin-rel"/>
</dbReference>
<dbReference type="SUPFAM" id="SSF52743">
    <property type="entry name" value="Subtilisin-like"/>
    <property type="match status" value="1"/>
</dbReference>
<dbReference type="Pfam" id="PF00082">
    <property type="entry name" value="Peptidase_S8"/>
    <property type="match status" value="1"/>
</dbReference>
<feature type="active site" description="Charge relay system" evidence="6 7">
    <location>
        <position position="378"/>
    </location>
</feature>
<evidence type="ECO:0000259" key="10">
    <source>
        <dbReference type="SMART" id="SM00042"/>
    </source>
</evidence>
<reference evidence="11 12" key="1">
    <citation type="submission" date="2016-03" db="EMBL/GenBank/DDBJ databases">
        <authorList>
            <person name="Ploux O."/>
        </authorList>
    </citation>
    <scope>NUCLEOTIDE SEQUENCE [LARGE SCALE GENOMIC DNA]</scope>
    <source>
        <strain evidence="11 12">BER2</strain>
    </source>
</reference>
<dbReference type="InterPro" id="IPR000859">
    <property type="entry name" value="CUB_dom"/>
</dbReference>
<dbReference type="InterPro" id="IPR054399">
    <property type="entry name" value="Fervidolysin-like_N_prodom"/>
</dbReference>
<feature type="domain" description="CUB" evidence="10">
    <location>
        <begin position="441"/>
        <end position="546"/>
    </location>
</feature>
<dbReference type="CDD" id="cd00041">
    <property type="entry name" value="CUB"/>
    <property type="match status" value="1"/>
</dbReference>
<name>A0A150WCL0_BDEBC</name>
<keyword evidence="9" id="KW-0732">Signal</keyword>
<sequence length="547" mass="57942">MKRLMERASKAAMVGLLLIGANAFAAPAESVPGEYIVKLKDSVSAKSSINVLSAQLGSYVKDTIPGQNIVVIKRPVFEIQSNVVKSLSENPIVDIVEPNYIYRINKTPNDPMLGQLWGLKNSGQQDSERRAGIAGVDIGAEQAWDITTGSKDVVVAVIDTGVDYNHPDLVGNMWTNEAEANGKPGVDDDGNGIVDDIHGANFVNANAPTGNPLDDHGHGSHCSGTIGGTGDDGKGIVGVAWNVRIMGIKFLSASGSGSLDGALKGIDYATKMGAKIMSNSWGGGGYSETLKQAIERSNAAGALFVAAAGNESNNNDASPTYPATYDVPNVLSVAAVDNRGQIASFSNYGKTKVHVGAPGVNIVSSITGGKYDSWSGTSMATPHVSGMAVLLASNEPNLTALEMKERIIATSKPIAGLRGKSKGGMVNAYAMLTNTLPAPDPNDPINWQTVPVNISSAHPYKEKTKEEFEVRVPGAKQIALYFSKFDTERDYDKVEFFDANGKKVADMSGKNDDSFSTTIDGEYVKIVFTSDDSVQRYGFDITKAAYR</sequence>
<dbReference type="GO" id="GO:0006508">
    <property type="term" value="P:proteolysis"/>
    <property type="evidence" value="ECO:0007669"/>
    <property type="project" value="UniProtKB-KW"/>
</dbReference>
<comment type="similarity">
    <text evidence="1 7 8">Belongs to the peptidase S8 family.</text>
</comment>
<comment type="caution">
    <text evidence="11">The sequence shown here is derived from an EMBL/GenBank/DDBJ whole genome shotgun (WGS) entry which is preliminary data.</text>
</comment>
<dbReference type="EMBL" id="LUKF01000019">
    <property type="protein sequence ID" value="KYG60804.1"/>
    <property type="molecule type" value="Genomic_DNA"/>
</dbReference>
<feature type="active site" description="Charge relay system" evidence="6 7">
    <location>
        <position position="218"/>
    </location>
</feature>
<dbReference type="PROSITE" id="PS00138">
    <property type="entry name" value="SUBTILASE_SER"/>
    <property type="match status" value="1"/>
</dbReference>
<dbReference type="RefSeq" id="WP_063245048.1">
    <property type="nucleotide sequence ID" value="NZ_LUKF01000019.1"/>
</dbReference>
<evidence type="ECO:0000256" key="6">
    <source>
        <dbReference type="PIRSR" id="PIRSR615500-1"/>
    </source>
</evidence>
<evidence type="ECO:0000256" key="4">
    <source>
        <dbReference type="ARBA" id="ARBA00022825"/>
    </source>
</evidence>
<feature type="signal peptide" evidence="9">
    <location>
        <begin position="1"/>
        <end position="25"/>
    </location>
</feature>
<feature type="active site" description="Charge relay system" evidence="6 7">
    <location>
        <position position="159"/>
    </location>
</feature>
<feature type="chain" id="PRO_5007572525" evidence="9">
    <location>
        <begin position="26"/>
        <end position="547"/>
    </location>
</feature>
<dbReference type="Gene3D" id="2.60.120.290">
    <property type="entry name" value="Spermadhesin, CUB domain"/>
    <property type="match status" value="1"/>
</dbReference>
<dbReference type="Gene3D" id="3.40.50.200">
    <property type="entry name" value="Peptidase S8/S53 domain"/>
    <property type="match status" value="1"/>
</dbReference>
<evidence type="ECO:0000256" key="8">
    <source>
        <dbReference type="RuleBase" id="RU003355"/>
    </source>
</evidence>
<keyword evidence="3 7" id="KW-0378">Hydrolase</keyword>
<keyword evidence="2 7" id="KW-0645">Protease</keyword>
<evidence type="ECO:0000313" key="11">
    <source>
        <dbReference type="EMBL" id="KYG60804.1"/>
    </source>
</evidence>
<dbReference type="InterPro" id="IPR022398">
    <property type="entry name" value="Peptidase_S8_His-AS"/>
</dbReference>
<dbReference type="InterPro" id="IPR023828">
    <property type="entry name" value="Peptidase_S8_Ser-AS"/>
</dbReference>
<dbReference type="SMART" id="SM00042">
    <property type="entry name" value="CUB"/>
    <property type="match status" value="1"/>
</dbReference>
<dbReference type="InterPro" id="IPR035914">
    <property type="entry name" value="Sperma_CUB_dom_sf"/>
</dbReference>
<gene>
    <name evidence="11" type="ORF">AZI85_12510</name>
</gene>
<dbReference type="InterPro" id="IPR051048">
    <property type="entry name" value="Peptidase_S8/S53_subtilisin"/>
</dbReference>
<dbReference type="InterPro" id="IPR000209">
    <property type="entry name" value="Peptidase_S8/S53_dom"/>
</dbReference>
<evidence type="ECO:0000256" key="5">
    <source>
        <dbReference type="ARBA" id="ARBA00023157"/>
    </source>
</evidence>
<keyword evidence="5" id="KW-1015">Disulfide bond</keyword>
<evidence type="ECO:0000256" key="3">
    <source>
        <dbReference type="ARBA" id="ARBA00022801"/>
    </source>
</evidence>
<dbReference type="PROSITE" id="PS51892">
    <property type="entry name" value="SUBTILASE"/>
    <property type="match status" value="1"/>
</dbReference>
<dbReference type="InterPro" id="IPR036852">
    <property type="entry name" value="Peptidase_S8/S53_dom_sf"/>
</dbReference>
<dbReference type="OrthoDB" id="5288680at2"/>